<proteinExistence type="predicted"/>
<dbReference type="Gene3D" id="1.10.357.10">
    <property type="entry name" value="Tetracycline Repressor, domain 2"/>
    <property type="match status" value="1"/>
</dbReference>
<gene>
    <name evidence="6" type="ORF">CKO28_25770</name>
</gene>
<comment type="caution">
    <text evidence="6">The sequence shown here is derived from an EMBL/GenBank/DDBJ whole genome shotgun (WGS) entry which is preliminary data.</text>
</comment>
<keyword evidence="7" id="KW-1185">Reference proteome</keyword>
<keyword evidence="3" id="KW-0804">Transcription</keyword>
<dbReference type="SUPFAM" id="SSF46689">
    <property type="entry name" value="Homeodomain-like"/>
    <property type="match status" value="1"/>
</dbReference>
<dbReference type="Proteomes" id="UP001296873">
    <property type="component" value="Unassembled WGS sequence"/>
</dbReference>
<dbReference type="InterPro" id="IPR011075">
    <property type="entry name" value="TetR_C"/>
</dbReference>
<dbReference type="PROSITE" id="PS50977">
    <property type="entry name" value="HTH_TETR_2"/>
    <property type="match status" value="1"/>
</dbReference>
<evidence type="ECO:0000256" key="1">
    <source>
        <dbReference type="ARBA" id="ARBA00023015"/>
    </source>
</evidence>
<evidence type="ECO:0000313" key="7">
    <source>
        <dbReference type="Proteomes" id="UP001296873"/>
    </source>
</evidence>
<evidence type="ECO:0000256" key="2">
    <source>
        <dbReference type="ARBA" id="ARBA00023125"/>
    </source>
</evidence>
<dbReference type="PRINTS" id="PR00455">
    <property type="entry name" value="HTHTETR"/>
</dbReference>
<name>A0ABS1DMS1_9PROT</name>
<reference evidence="6 7" key="1">
    <citation type="journal article" date="2020" name="Microorganisms">
        <title>Osmotic Adaptation and Compatible Solute Biosynthesis of Phototrophic Bacteria as Revealed from Genome Analyses.</title>
        <authorList>
            <person name="Imhoff J.F."/>
            <person name="Rahn T."/>
            <person name="Kunzel S."/>
            <person name="Keller A."/>
            <person name="Neulinger S.C."/>
        </authorList>
    </citation>
    <scope>NUCLEOTIDE SEQUENCE [LARGE SCALE GENOMIC DNA]</scope>
    <source>
        <strain evidence="6 7">DSM 9895</strain>
    </source>
</reference>
<dbReference type="Pfam" id="PF16925">
    <property type="entry name" value="TetR_C_13"/>
    <property type="match status" value="1"/>
</dbReference>
<feature type="domain" description="HTH tetR-type" evidence="5">
    <location>
        <begin position="6"/>
        <end position="66"/>
    </location>
</feature>
<evidence type="ECO:0000259" key="5">
    <source>
        <dbReference type="PROSITE" id="PS50977"/>
    </source>
</evidence>
<dbReference type="EMBL" id="NRRL01000184">
    <property type="protein sequence ID" value="MBK1671413.1"/>
    <property type="molecule type" value="Genomic_DNA"/>
</dbReference>
<dbReference type="InterPro" id="IPR001647">
    <property type="entry name" value="HTH_TetR"/>
</dbReference>
<dbReference type="InterPro" id="IPR036271">
    <property type="entry name" value="Tet_transcr_reg_TetR-rel_C_sf"/>
</dbReference>
<dbReference type="InterPro" id="IPR023772">
    <property type="entry name" value="DNA-bd_HTH_TetR-type_CS"/>
</dbReference>
<dbReference type="InterPro" id="IPR009057">
    <property type="entry name" value="Homeodomain-like_sf"/>
</dbReference>
<evidence type="ECO:0000256" key="4">
    <source>
        <dbReference type="PROSITE-ProRule" id="PRU00335"/>
    </source>
</evidence>
<protein>
    <recommendedName>
        <fullName evidence="5">HTH tetR-type domain-containing protein</fullName>
    </recommendedName>
</protein>
<dbReference type="Gene3D" id="1.10.10.60">
    <property type="entry name" value="Homeodomain-like"/>
    <property type="match status" value="1"/>
</dbReference>
<dbReference type="PROSITE" id="PS01081">
    <property type="entry name" value="HTH_TETR_1"/>
    <property type="match status" value="1"/>
</dbReference>
<sequence length="196" mass="21928">MARTRAFDIERCLERATDLFWNRGYTGTSIHDLVAQTGVERGSLYAAFGGKRGLFLAALEAYDRDVRRRRLAEAERTTSALRCIERVFRDWVPELIDGERRGCFLTNTAIELAPHDPEVAEIVDKKQVEIEAFFVRKIREAQAAGEVRADLDAASAGAGLLASLLGMLVLARSRPDRRLLETVAEEALVRLPRATQ</sequence>
<dbReference type="PANTHER" id="PTHR47506:SF1">
    <property type="entry name" value="HTH-TYPE TRANSCRIPTIONAL REGULATOR YJDC"/>
    <property type="match status" value="1"/>
</dbReference>
<dbReference type="Pfam" id="PF00440">
    <property type="entry name" value="TetR_N"/>
    <property type="match status" value="1"/>
</dbReference>
<evidence type="ECO:0000313" key="6">
    <source>
        <dbReference type="EMBL" id="MBK1671413.1"/>
    </source>
</evidence>
<evidence type="ECO:0000256" key="3">
    <source>
        <dbReference type="ARBA" id="ARBA00023163"/>
    </source>
</evidence>
<keyword evidence="1" id="KW-0805">Transcription regulation</keyword>
<accession>A0ABS1DMS1</accession>
<dbReference type="RefSeq" id="WP_200344254.1">
    <property type="nucleotide sequence ID" value="NZ_NRRL01000184.1"/>
</dbReference>
<feature type="DNA-binding region" description="H-T-H motif" evidence="4">
    <location>
        <begin position="29"/>
        <end position="48"/>
    </location>
</feature>
<organism evidence="6 7">
    <name type="scientific">Rhodovibrio sodomensis</name>
    <dbReference type="NCBI Taxonomy" id="1088"/>
    <lineage>
        <taxon>Bacteria</taxon>
        <taxon>Pseudomonadati</taxon>
        <taxon>Pseudomonadota</taxon>
        <taxon>Alphaproteobacteria</taxon>
        <taxon>Rhodospirillales</taxon>
        <taxon>Rhodovibrionaceae</taxon>
        <taxon>Rhodovibrio</taxon>
    </lineage>
</organism>
<dbReference type="PANTHER" id="PTHR47506">
    <property type="entry name" value="TRANSCRIPTIONAL REGULATORY PROTEIN"/>
    <property type="match status" value="1"/>
</dbReference>
<keyword evidence="2 4" id="KW-0238">DNA-binding</keyword>
<dbReference type="SUPFAM" id="SSF48498">
    <property type="entry name" value="Tetracyclin repressor-like, C-terminal domain"/>
    <property type="match status" value="1"/>
</dbReference>